<comment type="caution">
    <text evidence="2">The sequence shown here is derived from an EMBL/GenBank/DDBJ whole genome shotgun (WGS) entry which is preliminary data.</text>
</comment>
<sequence length="66" mass="7791">MEMEFLTEFPHTHMDRRPRKRPKLAWDVPQMPKVVANYILILLVFYLLVFLDRSGGFLLGASCLIR</sequence>
<reference evidence="2 3" key="1">
    <citation type="journal article" date="2020" name="Mol. Biol. Evol.">
        <title>Distinct Expression and Methylation Patterns for Genes with Different Fates following a Single Whole-Genome Duplication in Flowering Plants.</title>
        <authorList>
            <person name="Shi T."/>
            <person name="Rahmani R.S."/>
            <person name="Gugger P.F."/>
            <person name="Wang M."/>
            <person name="Li H."/>
            <person name="Zhang Y."/>
            <person name="Li Z."/>
            <person name="Wang Q."/>
            <person name="Van de Peer Y."/>
            <person name="Marchal K."/>
            <person name="Chen J."/>
        </authorList>
    </citation>
    <scope>NUCLEOTIDE SEQUENCE [LARGE SCALE GENOMIC DNA]</scope>
    <source>
        <tissue evidence="2">Leaf</tissue>
    </source>
</reference>
<proteinExistence type="predicted"/>
<keyword evidence="1" id="KW-0472">Membrane</keyword>
<keyword evidence="1" id="KW-0812">Transmembrane</keyword>
<gene>
    <name evidence="2" type="ORF">HUJ06_009611</name>
</gene>
<keyword evidence="1" id="KW-1133">Transmembrane helix</keyword>
<evidence type="ECO:0000256" key="1">
    <source>
        <dbReference type="SAM" id="Phobius"/>
    </source>
</evidence>
<feature type="transmembrane region" description="Helical" evidence="1">
    <location>
        <begin position="34"/>
        <end position="51"/>
    </location>
</feature>
<dbReference type="Proteomes" id="UP000607653">
    <property type="component" value="Unassembled WGS sequence"/>
</dbReference>
<evidence type="ECO:0000313" key="3">
    <source>
        <dbReference type="Proteomes" id="UP000607653"/>
    </source>
</evidence>
<evidence type="ECO:0000313" key="2">
    <source>
        <dbReference type="EMBL" id="DAD30760.1"/>
    </source>
</evidence>
<dbReference type="AlphaFoldDB" id="A0A822YDX1"/>
<organism evidence="2 3">
    <name type="scientific">Nelumbo nucifera</name>
    <name type="common">Sacred lotus</name>
    <dbReference type="NCBI Taxonomy" id="4432"/>
    <lineage>
        <taxon>Eukaryota</taxon>
        <taxon>Viridiplantae</taxon>
        <taxon>Streptophyta</taxon>
        <taxon>Embryophyta</taxon>
        <taxon>Tracheophyta</taxon>
        <taxon>Spermatophyta</taxon>
        <taxon>Magnoliopsida</taxon>
        <taxon>Proteales</taxon>
        <taxon>Nelumbonaceae</taxon>
        <taxon>Nelumbo</taxon>
    </lineage>
</organism>
<dbReference type="EMBL" id="DUZY01000003">
    <property type="protein sequence ID" value="DAD30760.1"/>
    <property type="molecule type" value="Genomic_DNA"/>
</dbReference>
<keyword evidence="3" id="KW-1185">Reference proteome</keyword>
<accession>A0A822YDX1</accession>
<protein>
    <submittedName>
        <fullName evidence="2">Uncharacterized protein</fullName>
    </submittedName>
</protein>
<name>A0A822YDX1_NELNU</name>